<sequence>MAKHHHRILNTKWLFLISLFTILRLVAFVAGVLFFAVGAYLYYIPYLIIAAVSFGLLLLLQMVQAIEGSKVVCPNCRSMIVKSTRCAKARRAKKLFCSYSLRVAFQVVFTNSFTCQYCNHRQIWRGKDKHASRRQHKP</sequence>
<comment type="caution">
    <text evidence="2">The sequence shown here is derived from an EMBL/GenBank/DDBJ whole genome shotgun (WGS) entry which is preliminary data.</text>
</comment>
<keyword evidence="1" id="KW-1133">Transmembrane helix</keyword>
<evidence type="ECO:0000313" key="3">
    <source>
        <dbReference type="Proteomes" id="UP000557872"/>
    </source>
</evidence>
<feature type="transmembrane region" description="Helical" evidence="1">
    <location>
        <begin position="43"/>
        <end position="60"/>
    </location>
</feature>
<keyword evidence="3" id="KW-1185">Reference proteome</keyword>
<dbReference type="Proteomes" id="UP000557872">
    <property type="component" value="Unassembled WGS sequence"/>
</dbReference>
<dbReference type="EMBL" id="JACBAZ010000005">
    <property type="protein sequence ID" value="NWK56618.1"/>
    <property type="molecule type" value="Genomic_DNA"/>
</dbReference>
<evidence type="ECO:0000313" key="2">
    <source>
        <dbReference type="EMBL" id="NWK56618.1"/>
    </source>
</evidence>
<protein>
    <submittedName>
        <fullName evidence="2">Uncharacterized protein</fullName>
    </submittedName>
</protein>
<keyword evidence="1" id="KW-0812">Transmembrane</keyword>
<name>A0A851GFS0_9BACT</name>
<evidence type="ECO:0000256" key="1">
    <source>
        <dbReference type="SAM" id="Phobius"/>
    </source>
</evidence>
<proteinExistence type="predicted"/>
<feature type="transmembrane region" description="Helical" evidence="1">
    <location>
        <begin position="12"/>
        <end position="37"/>
    </location>
</feature>
<reference evidence="2 3" key="1">
    <citation type="submission" date="2020-07" db="EMBL/GenBank/DDBJ databases">
        <title>Roseicoccus Jingziensis gen. nov., sp. nov., isolated from coastal seawater.</title>
        <authorList>
            <person name="Feng X."/>
        </authorList>
    </citation>
    <scope>NUCLEOTIDE SEQUENCE [LARGE SCALE GENOMIC DNA]</scope>
    <source>
        <strain evidence="2 3">N1E253</strain>
    </source>
</reference>
<dbReference type="RefSeq" id="WP_178933419.1">
    <property type="nucleotide sequence ID" value="NZ_JACBAZ010000005.1"/>
</dbReference>
<keyword evidence="1" id="KW-0472">Membrane</keyword>
<gene>
    <name evidence="2" type="ORF">HW115_13430</name>
</gene>
<accession>A0A851GFS0</accession>
<dbReference type="AlphaFoldDB" id="A0A851GFS0"/>
<organism evidence="2 3">
    <name type="scientific">Oceaniferula marina</name>
    <dbReference type="NCBI Taxonomy" id="2748318"/>
    <lineage>
        <taxon>Bacteria</taxon>
        <taxon>Pseudomonadati</taxon>
        <taxon>Verrucomicrobiota</taxon>
        <taxon>Verrucomicrobiia</taxon>
        <taxon>Verrucomicrobiales</taxon>
        <taxon>Verrucomicrobiaceae</taxon>
        <taxon>Oceaniferula</taxon>
    </lineage>
</organism>